<evidence type="ECO:0000313" key="2">
    <source>
        <dbReference type="Proteomes" id="UP000094487"/>
    </source>
</evidence>
<gene>
    <name evidence="1" type="ORF">BFL28_19580</name>
</gene>
<comment type="caution">
    <text evidence="1">The sequence shown here is derived from an EMBL/GenBank/DDBJ whole genome shotgun (WGS) entry which is preliminary data.</text>
</comment>
<organism evidence="1 2">
    <name type="scientific">Sphingomonas turrisvirgatae</name>
    <dbReference type="NCBI Taxonomy" id="1888892"/>
    <lineage>
        <taxon>Bacteria</taxon>
        <taxon>Pseudomonadati</taxon>
        <taxon>Pseudomonadota</taxon>
        <taxon>Alphaproteobacteria</taxon>
        <taxon>Sphingomonadales</taxon>
        <taxon>Sphingomonadaceae</taxon>
        <taxon>Sphingomonas</taxon>
    </lineage>
</organism>
<accession>A0A1E3LSP4</accession>
<name>A0A1E3LSP4_9SPHN</name>
<proteinExistence type="predicted"/>
<reference evidence="1 2" key="1">
    <citation type="submission" date="2016-08" db="EMBL/GenBank/DDBJ databases">
        <title>Draft genome of the agarase producing Sphingomonas sp. MCT13.</title>
        <authorList>
            <person name="D'Andrea M.M."/>
            <person name="Rossolini G.M."/>
            <person name="Thaller M.C."/>
        </authorList>
    </citation>
    <scope>NUCLEOTIDE SEQUENCE [LARGE SCALE GENOMIC DNA]</scope>
    <source>
        <strain evidence="1 2">MCT13</strain>
    </source>
</reference>
<dbReference type="EMBL" id="MDDS01000048">
    <property type="protein sequence ID" value="ODP36763.1"/>
    <property type="molecule type" value="Genomic_DNA"/>
</dbReference>
<dbReference type="STRING" id="1888892.BFL28_19580"/>
<sequence length="76" mass="8021">MTIALPFVSAAEQATEEPSLGFCGARSGQQSNHSGLSLTPFLVRLIEATAKIIDRAVPVAQLFQGSIKTSLQHIGI</sequence>
<dbReference type="AlphaFoldDB" id="A0A1E3LSP4"/>
<keyword evidence="2" id="KW-1185">Reference proteome</keyword>
<protein>
    <submittedName>
        <fullName evidence="1">Uncharacterized protein</fullName>
    </submittedName>
</protein>
<dbReference type="Proteomes" id="UP000094487">
    <property type="component" value="Unassembled WGS sequence"/>
</dbReference>
<evidence type="ECO:0000313" key="1">
    <source>
        <dbReference type="EMBL" id="ODP36763.1"/>
    </source>
</evidence>